<dbReference type="GO" id="GO:0005085">
    <property type="term" value="F:guanyl-nucleotide exchange factor activity"/>
    <property type="evidence" value="ECO:0007669"/>
    <property type="project" value="UniProtKB-KW"/>
</dbReference>
<organism evidence="5 6">
    <name type="scientific">Fasciola gigantica</name>
    <name type="common">Giant liver fluke</name>
    <dbReference type="NCBI Taxonomy" id="46835"/>
    <lineage>
        <taxon>Eukaryota</taxon>
        <taxon>Metazoa</taxon>
        <taxon>Spiralia</taxon>
        <taxon>Lophotrochozoa</taxon>
        <taxon>Platyhelminthes</taxon>
        <taxon>Trematoda</taxon>
        <taxon>Digenea</taxon>
        <taxon>Plagiorchiida</taxon>
        <taxon>Echinostomata</taxon>
        <taxon>Echinostomatoidea</taxon>
        <taxon>Fasciolidae</taxon>
        <taxon>Fasciola</taxon>
    </lineage>
</organism>
<keyword evidence="6" id="KW-1185">Reference proteome</keyword>
<evidence type="ECO:0000256" key="2">
    <source>
        <dbReference type="PROSITE-ProRule" id="PRU00168"/>
    </source>
</evidence>
<proteinExistence type="predicted"/>
<dbReference type="SMART" id="SM00147">
    <property type="entry name" value="RasGEF"/>
    <property type="match status" value="1"/>
</dbReference>
<evidence type="ECO:0000313" key="6">
    <source>
        <dbReference type="Proteomes" id="UP000316759"/>
    </source>
</evidence>
<dbReference type="InterPro" id="IPR008937">
    <property type="entry name" value="Ras-like_GEF"/>
</dbReference>
<feature type="region of interest" description="Disordered" evidence="3">
    <location>
        <begin position="497"/>
        <end position="528"/>
    </location>
</feature>
<feature type="region of interest" description="Disordered" evidence="3">
    <location>
        <begin position="800"/>
        <end position="819"/>
    </location>
</feature>
<feature type="region of interest" description="Disordered" evidence="3">
    <location>
        <begin position="928"/>
        <end position="947"/>
    </location>
</feature>
<dbReference type="AlphaFoldDB" id="A0A504YNY4"/>
<keyword evidence="1 2" id="KW-0344">Guanine-nucleotide releasing factor</keyword>
<protein>
    <submittedName>
        <fullName evidence="5">Ras-specific guanine nucleotide-releasing factor RalGPS1</fullName>
    </submittedName>
</protein>
<feature type="compositionally biased region" description="Pro residues" evidence="3">
    <location>
        <begin position="282"/>
        <end position="293"/>
    </location>
</feature>
<evidence type="ECO:0000256" key="1">
    <source>
        <dbReference type="ARBA" id="ARBA00022658"/>
    </source>
</evidence>
<dbReference type="CDD" id="cd00155">
    <property type="entry name" value="RasGEF"/>
    <property type="match status" value="1"/>
</dbReference>
<accession>A0A504YNY4</accession>
<gene>
    <name evidence="5" type="ORF">FGIG_06770</name>
</gene>
<dbReference type="OrthoDB" id="10254377at2759"/>
<dbReference type="InterPro" id="IPR036964">
    <property type="entry name" value="RASGEF_cat_dom_sf"/>
</dbReference>
<comment type="caution">
    <text evidence="5">The sequence shown here is derived from an EMBL/GenBank/DDBJ whole genome shotgun (WGS) entry which is preliminary data.</text>
</comment>
<dbReference type="PANTHER" id="PTHR23113">
    <property type="entry name" value="GUANINE NUCLEOTIDE EXCHANGE FACTOR"/>
    <property type="match status" value="1"/>
</dbReference>
<dbReference type="PROSITE" id="PS50009">
    <property type="entry name" value="RASGEF_CAT"/>
    <property type="match status" value="1"/>
</dbReference>
<dbReference type="GO" id="GO:0005886">
    <property type="term" value="C:plasma membrane"/>
    <property type="evidence" value="ECO:0007669"/>
    <property type="project" value="TreeGrafter"/>
</dbReference>
<dbReference type="InterPro" id="IPR023578">
    <property type="entry name" value="Ras_GEF_dom_sf"/>
</dbReference>
<evidence type="ECO:0000259" key="4">
    <source>
        <dbReference type="PROSITE" id="PS50009"/>
    </source>
</evidence>
<dbReference type="Pfam" id="PF00617">
    <property type="entry name" value="RasGEF"/>
    <property type="match status" value="1"/>
</dbReference>
<feature type="compositionally biased region" description="Low complexity" evidence="3">
    <location>
        <begin position="346"/>
        <end position="359"/>
    </location>
</feature>
<dbReference type="InterPro" id="IPR001895">
    <property type="entry name" value="RASGEF_cat_dom"/>
</dbReference>
<feature type="compositionally biased region" description="Polar residues" evidence="3">
    <location>
        <begin position="360"/>
        <end position="387"/>
    </location>
</feature>
<dbReference type="GO" id="GO:0007265">
    <property type="term" value="P:Ras protein signal transduction"/>
    <property type="evidence" value="ECO:0007669"/>
    <property type="project" value="TreeGrafter"/>
</dbReference>
<feature type="region of interest" description="Disordered" evidence="3">
    <location>
        <begin position="439"/>
        <end position="465"/>
    </location>
</feature>
<evidence type="ECO:0000313" key="5">
    <source>
        <dbReference type="EMBL" id="TPP59570.1"/>
    </source>
</evidence>
<dbReference type="PANTHER" id="PTHR23113:SF368">
    <property type="entry name" value="CELL DIVISION CONTROL PROTEIN 25"/>
    <property type="match status" value="1"/>
</dbReference>
<dbReference type="STRING" id="46835.A0A504YNY4"/>
<sequence>MEYVRSNGTYQLLSPVDDVELSSLTDDVAIADITKGSPDAFAKQITLIELSLFKAIRREEFASLKWNGKEKHIYAPNIVASTRWFNQVSVLSISIDDSQINFWVQKEILKYSCVSKRTEILSFFIKIAKKLVDYNNLYSAMSIISALQVECIYRLRHTWAGLGNKDRSTYRRLEELFSQDDNCRRQREHMNAVSLPGIPYLGLYLSDLTYTNVAFPRVGGKPSATWINKINDIIDVIAHFQQSEYNFPVDGTLNAYLCAQRYIEELQKFLEEDNYKTSLMLEPPPPPPAPPPSATTETYPHCVPSAVKANQLRKPSGFLGSLSGDSNSRGLPALTASFHGLNFRSSSSGTNASSSINSTLTGPKSQQTTLSPNTKAASINSSFESDQTPPPLKALCMQHYHHQSANFSSSPPLNIVAVKDAGIISSAACSVLITEPLTETPSSLPSTPISRITKRPGKISGGKQLFPEFQRPDITVNQNYEKPELFHCSNPEVPTDMTTARSPSNNVPPVPPRPTHSEDSSVVCSPTDKETNELDVTTLSFSTTKCSSGYRTPTTPFSGAPNPDLVMSSTDAMHFVHAPVPALIESTAVAVCAATASTALPNHLLFIKSHPALGDENLESDSNALTASISPHTYPPSVDSQSSFTMFSGVLHSLPGEFTVHIVHQGVVQRRSMTQMRPTPSGLVSLLSPKMKKPTLVTDPDIYGSASSLSTCSVVADVTDNTSVIHAAWIHSRPAGFSTWRRLWATLVLVGQGSAAFMIYFEPKCKHAMHRNQFHAHQCQVQSLIDLQTLYHSFSSNTSLRASDETSVPPRSSSDPAPRLDVLDTETVDLLAGEISTLNRSGSHRIPLSNSSFRSLNPCHHATAQLALGRHRDGSLDTFSFLLTDPGRNKVYRFRPLSPGKSTHPGMNFTRVTAGPFQWLRRSTVTRMPGSTSIRQPTESTVGSPNPFNFNTFGRPRGASVPGMFTSPQFSPSNRRAATLKLTRSTARRDQQPDLVLPDEPLGPDLLVTDWMRAVQRALDQVEQFHKRQLFVYYAGQQRPTRKNTV</sequence>
<reference evidence="5 6" key="1">
    <citation type="submission" date="2019-04" db="EMBL/GenBank/DDBJ databases">
        <title>Annotation for the trematode Fasciola gigantica.</title>
        <authorList>
            <person name="Choi Y.-J."/>
        </authorList>
    </citation>
    <scope>NUCLEOTIDE SEQUENCE [LARGE SCALE GENOMIC DNA]</scope>
    <source>
        <strain evidence="5">Uganda_cow_1</strain>
    </source>
</reference>
<feature type="region of interest" description="Disordered" evidence="3">
    <location>
        <begin position="346"/>
        <end position="387"/>
    </location>
</feature>
<dbReference type="Gene3D" id="1.10.840.10">
    <property type="entry name" value="Ras guanine-nucleotide exchange factors catalytic domain"/>
    <property type="match status" value="1"/>
</dbReference>
<feature type="compositionally biased region" description="Polar residues" evidence="3">
    <location>
        <begin position="800"/>
        <end position="815"/>
    </location>
</feature>
<feature type="domain" description="Ras-GEF" evidence="4">
    <location>
        <begin position="37"/>
        <end position="284"/>
    </location>
</feature>
<name>A0A504YNY4_FASGI</name>
<dbReference type="Proteomes" id="UP000316759">
    <property type="component" value="Unassembled WGS sequence"/>
</dbReference>
<feature type="region of interest" description="Disordered" evidence="3">
    <location>
        <begin position="277"/>
        <end position="300"/>
    </location>
</feature>
<dbReference type="EMBL" id="SUNJ01010541">
    <property type="protein sequence ID" value="TPP59570.1"/>
    <property type="molecule type" value="Genomic_DNA"/>
</dbReference>
<evidence type="ECO:0000256" key="3">
    <source>
        <dbReference type="SAM" id="MobiDB-lite"/>
    </source>
</evidence>
<dbReference type="SUPFAM" id="SSF48366">
    <property type="entry name" value="Ras GEF"/>
    <property type="match status" value="1"/>
</dbReference>
<feature type="compositionally biased region" description="Polar residues" evidence="3">
    <location>
        <begin position="439"/>
        <end position="450"/>
    </location>
</feature>